<feature type="compositionally biased region" description="Basic and acidic residues" evidence="1">
    <location>
        <begin position="1"/>
        <end position="12"/>
    </location>
</feature>
<reference evidence="2 3" key="1">
    <citation type="submission" date="2023-07" db="EMBL/GenBank/DDBJ databases">
        <title>Sequencing the genomes of 1000 actinobacteria strains.</title>
        <authorList>
            <person name="Klenk H.-P."/>
        </authorList>
    </citation>
    <scope>NUCLEOTIDE SEQUENCE [LARGE SCALE GENOMIC DNA]</scope>
    <source>
        <strain evidence="2 3">DSM 44711</strain>
    </source>
</reference>
<feature type="compositionally biased region" description="Basic and acidic residues" evidence="1">
    <location>
        <begin position="19"/>
        <end position="38"/>
    </location>
</feature>
<organism evidence="2 3">
    <name type="scientific">Catenuloplanes niger</name>
    <dbReference type="NCBI Taxonomy" id="587534"/>
    <lineage>
        <taxon>Bacteria</taxon>
        <taxon>Bacillati</taxon>
        <taxon>Actinomycetota</taxon>
        <taxon>Actinomycetes</taxon>
        <taxon>Micromonosporales</taxon>
        <taxon>Micromonosporaceae</taxon>
        <taxon>Catenuloplanes</taxon>
    </lineage>
</organism>
<evidence type="ECO:0000256" key="1">
    <source>
        <dbReference type="SAM" id="MobiDB-lite"/>
    </source>
</evidence>
<protein>
    <submittedName>
        <fullName evidence="2">Uncharacterized protein</fullName>
    </submittedName>
</protein>
<comment type="caution">
    <text evidence="2">The sequence shown here is derived from an EMBL/GenBank/DDBJ whole genome shotgun (WGS) entry which is preliminary data.</text>
</comment>
<keyword evidence="3" id="KW-1185">Reference proteome</keyword>
<sequence length="241" mass="24733">MAADIGGRREPRVVVGTGGRRDGRVGVHGGRRESDVAVHGRNRRSAGEVGSRTFDAAVGGAYGAVTGVNGGAGSGAGVAGGEETVGLGSAGALGEFEGGGLAFGLAELPRLVGAERGGPVGLAERAGRRAECVQCGRRRLLDLTEAAATALAGGCGIRLGGVVRERVLLGRFRVVPRSRPVAVAAVRLGGEHVAPALFLRLAFLGRQHVIQCRRDQSVRHGITGDVRFRAGRIIVLRSWAV</sequence>
<accession>A0AAE3ZS45</accession>
<proteinExistence type="predicted"/>
<dbReference type="RefSeq" id="WP_310413924.1">
    <property type="nucleotide sequence ID" value="NZ_JAVDYC010000001.1"/>
</dbReference>
<evidence type="ECO:0000313" key="2">
    <source>
        <dbReference type="EMBL" id="MDR7322860.1"/>
    </source>
</evidence>
<dbReference type="Proteomes" id="UP001183629">
    <property type="component" value="Unassembled WGS sequence"/>
</dbReference>
<feature type="region of interest" description="Disordered" evidence="1">
    <location>
        <begin position="1"/>
        <end position="44"/>
    </location>
</feature>
<dbReference type="EMBL" id="JAVDYC010000001">
    <property type="protein sequence ID" value="MDR7322860.1"/>
    <property type="molecule type" value="Genomic_DNA"/>
</dbReference>
<gene>
    <name evidence="2" type="ORF">J2S44_003110</name>
</gene>
<dbReference type="AlphaFoldDB" id="A0AAE3ZS45"/>
<name>A0AAE3ZS45_9ACTN</name>
<evidence type="ECO:0000313" key="3">
    <source>
        <dbReference type="Proteomes" id="UP001183629"/>
    </source>
</evidence>